<dbReference type="EC" id="4.4.1.11" evidence="5"/>
<dbReference type="GO" id="GO:0005737">
    <property type="term" value="C:cytoplasm"/>
    <property type="evidence" value="ECO:0007669"/>
    <property type="project" value="TreeGrafter"/>
</dbReference>
<gene>
    <name evidence="5" type="primary">mdeA_3</name>
    <name evidence="5" type="ORF">LMG3458_05760</name>
</gene>
<dbReference type="InterPro" id="IPR015422">
    <property type="entry name" value="PyrdxlP-dep_Trfase_small"/>
</dbReference>
<dbReference type="EMBL" id="CADIJO010000035">
    <property type="protein sequence ID" value="CAB3740783.1"/>
    <property type="molecule type" value="Genomic_DNA"/>
</dbReference>
<dbReference type="GO" id="GO:0030170">
    <property type="term" value="F:pyridoxal phosphate binding"/>
    <property type="evidence" value="ECO:0007669"/>
    <property type="project" value="InterPro"/>
</dbReference>
<evidence type="ECO:0000313" key="5">
    <source>
        <dbReference type="EMBL" id="CAB3740783.1"/>
    </source>
</evidence>
<dbReference type="Gene3D" id="3.90.1150.10">
    <property type="entry name" value="Aspartate Aminotransferase, domain 1"/>
    <property type="match status" value="1"/>
</dbReference>
<dbReference type="Proteomes" id="UP000494111">
    <property type="component" value="Unassembled WGS sequence"/>
</dbReference>
<proteinExistence type="inferred from homology"/>
<dbReference type="InterPro" id="IPR015421">
    <property type="entry name" value="PyrdxlP-dep_Trfase_major"/>
</dbReference>
<protein>
    <submittedName>
        <fullName evidence="5">L-methionine gamma-lyase</fullName>
        <ecNumber evidence="5">4.4.1.11</ecNumber>
    </submittedName>
</protein>
<dbReference type="PANTHER" id="PTHR11808:SF86">
    <property type="entry name" value="METHIONINE GAMMA-LYASE"/>
    <property type="match status" value="1"/>
</dbReference>
<sequence length="430" mass="46521">MSYSSYHKKDIFGRPLHAETQMMSYGFDPFLSEGAVKPPVFLTSTFAFRSAEDGAEFFDLVSGRKPLPQGESAGLVYSRFNHPNLEIVEDRLSLLDGSEDAAVTSSGMSAISAVFLAFLRPGDQLVQSVPLYGGTETLIAKIFPEWGIGSHPIHDGLSAQSMRDALEAAAAKGPVRLFYVETPANPTNALIDFQAMTAELDAFASRHGYRPISVCDNTLLGPIFQKPAEHGVDLCVYSLTKYVGGHSDLVAGAVTGSKDLIKKVRAIRSAFGSQLDPHSCWMITRSMETVVLRMKQAARSATKVAQWLAGNPHEKVQIFHPEMIADDAYQAVYKRQCTGPGSTFAFVLDGGRPKAFRFINALRLFKSAVSLGGTESLVCHPASTTHSGVPAAERDAAGVSEGLIRISIGLEHEEDLIADMDQAFRTAAMK</sequence>
<dbReference type="AlphaFoldDB" id="A0A6S7BRJ5"/>
<evidence type="ECO:0000256" key="4">
    <source>
        <dbReference type="RuleBase" id="RU362118"/>
    </source>
</evidence>
<evidence type="ECO:0000256" key="2">
    <source>
        <dbReference type="ARBA" id="ARBA00022898"/>
    </source>
</evidence>
<dbReference type="PROSITE" id="PS00868">
    <property type="entry name" value="CYS_MET_METAB_PP"/>
    <property type="match status" value="1"/>
</dbReference>
<dbReference type="InterPro" id="IPR054542">
    <property type="entry name" value="Cys_met_metab_PP"/>
</dbReference>
<dbReference type="NCBIfam" id="NF005455">
    <property type="entry name" value="PRK07049.1"/>
    <property type="match status" value="1"/>
</dbReference>
<dbReference type="GO" id="GO:0018826">
    <property type="term" value="F:methionine gamma-lyase activity"/>
    <property type="evidence" value="ECO:0007669"/>
    <property type="project" value="UniProtKB-EC"/>
</dbReference>
<dbReference type="PIRSF" id="PIRSF001434">
    <property type="entry name" value="CGS"/>
    <property type="match status" value="1"/>
</dbReference>
<dbReference type="Gene3D" id="3.40.640.10">
    <property type="entry name" value="Type I PLP-dependent aspartate aminotransferase-like (Major domain)"/>
    <property type="match status" value="1"/>
</dbReference>
<accession>A0A6S7BRJ5</accession>
<dbReference type="RefSeq" id="WP_025137908.1">
    <property type="nucleotide sequence ID" value="NZ_CADIJO010000035.1"/>
</dbReference>
<dbReference type="InterPro" id="IPR000277">
    <property type="entry name" value="Cys/Met-Metab_PyrdxlP-dep_enz"/>
</dbReference>
<comment type="similarity">
    <text evidence="4">Belongs to the trans-sulfuration enzymes family.</text>
</comment>
<dbReference type="GO" id="GO:0019346">
    <property type="term" value="P:transsulfuration"/>
    <property type="evidence" value="ECO:0007669"/>
    <property type="project" value="InterPro"/>
</dbReference>
<dbReference type="InterPro" id="IPR015424">
    <property type="entry name" value="PyrdxlP-dep_Trfase"/>
</dbReference>
<keyword evidence="2 3" id="KW-0663">Pyridoxal phosphate</keyword>
<dbReference type="FunFam" id="3.40.640.10:FF:000046">
    <property type="entry name" value="Cystathionine gamma-lyase"/>
    <property type="match status" value="1"/>
</dbReference>
<dbReference type="CDD" id="cd00614">
    <property type="entry name" value="CGS_like"/>
    <property type="match status" value="1"/>
</dbReference>
<evidence type="ECO:0000256" key="3">
    <source>
        <dbReference type="PIRSR" id="PIRSR001434-2"/>
    </source>
</evidence>
<evidence type="ECO:0000313" key="6">
    <source>
        <dbReference type="Proteomes" id="UP000494111"/>
    </source>
</evidence>
<organism evidence="5 6">
    <name type="scientific">Achromobacter deleyi</name>
    <dbReference type="NCBI Taxonomy" id="1353891"/>
    <lineage>
        <taxon>Bacteria</taxon>
        <taxon>Pseudomonadati</taxon>
        <taxon>Pseudomonadota</taxon>
        <taxon>Betaproteobacteria</taxon>
        <taxon>Burkholderiales</taxon>
        <taxon>Alcaligenaceae</taxon>
        <taxon>Achromobacter</taxon>
    </lineage>
</organism>
<keyword evidence="5" id="KW-0456">Lyase</keyword>
<dbReference type="SUPFAM" id="SSF53383">
    <property type="entry name" value="PLP-dependent transferases"/>
    <property type="match status" value="1"/>
</dbReference>
<dbReference type="Pfam" id="PF01053">
    <property type="entry name" value="Cys_Met_Meta_PP"/>
    <property type="match status" value="1"/>
</dbReference>
<reference evidence="5 6" key="1">
    <citation type="submission" date="2020-04" db="EMBL/GenBank/DDBJ databases">
        <authorList>
            <person name="De Canck E."/>
        </authorList>
    </citation>
    <scope>NUCLEOTIDE SEQUENCE [LARGE SCALE GENOMIC DNA]</scope>
    <source>
        <strain evidence="5 6">LMG 3458</strain>
    </source>
</reference>
<comment type="cofactor">
    <cofactor evidence="1 4">
        <name>pyridoxal 5'-phosphate</name>
        <dbReference type="ChEBI" id="CHEBI:597326"/>
    </cofactor>
</comment>
<feature type="modified residue" description="N6-(pyridoxal phosphate)lysine" evidence="3">
    <location>
        <position position="241"/>
    </location>
</feature>
<dbReference type="PANTHER" id="PTHR11808">
    <property type="entry name" value="TRANS-SULFURATION ENZYME FAMILY MEMBER"/>
    <property type="match status" value="1"/>
</dbReference>
<evidence type="ECO:0000256" key="1">
    <source>
        <dbReference type="ARBA" id="ARBA00001933"/>
    </source>
</evidence>
<name>A0A6S7BRJ5_9BURK</name>